<dbReference type="RefSeq" id="YP_009798726.1">
    <property type="nucleotide sequence ID" value="NC_047931.1"/>
</dbReference>
<dbReference type="GeneID" id="54989197"/>
<protein>
    <submittedName>
        <fullName evidence="1">Uncharacterized protein</fullName>
    </submittedName>
</protein>
<reference evidence="1 2" key="1">
    <citation type="submission" date="2018-01" db="EMBL/GenBank/DDBJ databases">
        <title>Lactobacillus phages that infect wine-derived L. plantarum strains.</title>
        <authorList>
            <person name="Kyrkou I."/>
            <person name="Hestbjerg Hansen L."/>
        </authorList>
    </citation>
    <scope>NUCLEOTIDE SEQUENCE [LARGE SCALE GENOMIC DNA]</scope>
</reference>
<keyword evidence="2" id="KW-1185">Reference proteome</keyword>
<organism evidence="1 2">
    <name type="scientific">Lactobacillus phage Maenad</name>
    <dbReference type="NCBI Taxonomy" id="2079431"/>
    <lineage>
        <taxon>Viruses</taxon>
        <taxon>Duplodnaviria</taxon>
        <taxon>Heunggongvirae</taxon>
        <taxon>Uroviricota</taxon>
        <taxon>Caudoviricetes</taxon>
        <taxon>Tybeckvirinae</taxon>
        <taxon>Maenadvirus</taxon>
        <taxon>Maenadvirus maenad</taxon>
    </lineage>
</organism>
<dbReference type="KEGG" id="vg:54989197"/>
<sequence>MNRRNHRMTTKDYLLDNFEDISGDGDFVAVLNKPGYDKLISVIIAKQNADTFMKDIEDFTDDDLVFNDNTALLAIARLTDGSSSVDSITDDYQDFIEYGTLPSIYALMKFSEDFGN</sequence>
<dbReference type="EMBL" id="MG765274">
    <property type="protein sequence ID" value="AVH85630.1"/>
    <property type="molecule type" value="Genomic_DNA"/>
</dbReference>
<evidence type="ECO:0000313" key="2">
    <source>
        <dbReference type="Proteomes" id="UP000241031"/>
    </source>
</evidence>
<accession>A0A2P0ZKW3</accession>
<dbReference type="Proteomes" id="UP000241031">
    <property type="component" value="Segment"/>
</dbReference>
<proteinExistence type="predicted"/>
<evidence type="ECO:0000313" key="1">
    <source>
        <dbReference type="EMBL" id="AVH85630.1"/>
    </source>
</evidence>
<name>A0A2P0ZKW3_9CAUD</name>